<sequence length="291" mass="33864">MKNINRLTSAVNNKRSQQTVKNISPIKKEEQHTYKDQIKLHPQLREWGIQLNEVERSHLKEAIVKAKKVLDPLLLAEIDGQVVLVDGHNRYEIIQELDLPHAAWDVALLPWIKTAQEAIDYMVELQQGRRNWTKQDLSFIRGQAYAHLKDAKQVAQQYKVGEATVFRDYNFFKGISKAPNDVRVAYLHSHDFTEEQFWLSKVGMGQWQKLGQEENTTYEMFIDDLFAQKPKKNKNTVVKPFNAIKKLNQLIEKDLRSCADINIETEQEQEVMRTTIANLERLVAELKGKVE</sequence>
<reference evidence="1 2" key="1">
    <citation type="submission" date="2021-12" db="EMBL/GenBank/DDBJ databases">
        <title>Genome sequencing of bacteria with rrn-lacking chromosome and rrn-plasmid.</title>
        <authorList>
            <person name="Anda M."/>
            <person name="Iwasaki W."/>
        </authorList>
    </citation>
    <scope>NUCLEOTIDE SEQUENCE [LARGE SCALE GENOMIC DNA]</scope>
    <source>
        <strain evidence="1 2">NBRC 101262</strain>
        <plasmid evidence="1 2">pPP2</plasmid>
    </source>
</reference>
<organism evidence="1 2">
    <name type="scientific">Persicobacter psychrovividus</name>
    <dbReference type="NCBI Taxonomy" id="387638"/>
    <lineage>
        <taxon>Bacteria</taxon>
        <taxon>Pseudomonadati</taxon>
        <taxon>Bacteroidota</taxon>
        <taxon>Cytophagia</taxon>
        <taxon>Cytophagales</taxon>
        <taxon>Persicobacteraceae</taxon>
        <taxon>Persicobacter</taxon>
    </lineage>
</organism>
<dbReference type="EMBL" id="AP025294">
    <property type="protein sequence ID" value="BDD01170.1"/>
    <property type="molecule type" value="Genomic_DNA"/>
</dbReference>
<keyword evidence="1" id="KW-0614">Plasmid</keyword>
<accession>A0ABM7VJM1</accession>
<proteinExistence type="predicted"/>
<dbReference type="InterPro" id="IPR036086">
    <property type="entry name" value="ParB/Sulfiredoxin_sf"/>
</dbReference>
<dbReference type="RefSeq" id="WP_338398766.1">
    <property type="nucleotide sequence ID" value="NZ_AP025294.1"/>
</dbReference>
<protein>
    <recommendedName>
        <fullName evidence="3">ParB/Sulfiredoxin domain-containing protein</fullName>
    </recommendedName>
</protein>
<gene>
    <name evidence="1" type="ORF">PEPS_34500</name>
</gene>
<evidence type="ECO:0008006" key="3">
    <source>
        <dbReference type="Google" id="ProtNLM"/>
    </source>
</evidence>
<dbReference type="Gene3D" id="3.90.1530.10">
    <property type="entry name" value="Conserved hypothetical protein from pyrococcus furiosus pfu- 392566-001, ParB domain"/>
    <property type="match status" value="1"/>
</dbReference>
<dbReference type="SUPFAM" id="SSF110849">
    <property type="entry name" value="ParB/Sulfiredoxin"/>
    <property type="match status" value="1"/>
</dbReference>
<evidence type="ECO:0000313" key="2">
    <source>
        <dbReference type="Proteomes" id="UP001354989"/>
    </source>
</evidence>
<geneLocation type="plasmid" evidence="1 2">
    <name>pPP2</name>
</geneLocation>
<keyword evidence="2" id="KW-1185">Reference proteome</keyword>
<dbReference type="Proteomes" id="UP001354989">
    <property type="component" value="Plasmid pPP2"/>
</dbReference>
<evidence type="ECO:0000313" key="1">
    <source>
        <dbReference type="EMBL" id="BDD01170.1"/>
    </source>
</evidence>
<name>A0ABM7VJM1_9BACT</name>